<name>I4EK76_9BACT</name>
<dbReference type="AlphaFoldDB" id="I4EK76"/>
<feature type="region of interest" description="Disordered" evidence="1">
    <location>
        <begin position="58"/>
        <end position="88"/>
    </location>
</feature>
<evidence type="ECO:0000313" key="3">
    <source>
        <dbReference type="Proteomes" id="UP000004221"/>
    </source>
</evidence>
<sequence length="140" mass="15462">MSMYGPEDLSPPQEPSDNHIEFIHLNWDQLAAGAWEGFLEVGRGAMVVDLAAPQEPTHGGYWEENLTTGSYIPDQNPESGAPTEWPTPDVSQLVKAYNPEQEVVVVILGEDDQMSVYRAGLKDHPSPPEAWANRGRHLNA</sequence>
<dbReference type="EMBL" id="CAGS01000384">
    <property type="protein sequence ID" value="CCF85088.1"/>
    <property type="molecule type" value="Genomic_DNA"/>
</dbReference>
<evidence type="ECO:0000256" key="1">
    <source>
        <dbReference type="SAM" id="MobiDB-lite"/>
    </source>
</evidence>
<dbReference type="OrthoDB" id="424127at2"/>
<comment type="caution">
    <text evidence="2">The sequence shown here is derived from an EMBL/GenBank/DDBJ whole genome shotgun (WGS) entry which is preliminary data.</text>
</comment>
<reference evidence="2 3" key="1">
    <citation type="journal article" date="2012" name="ISME J.">
        <title>Nitrification expanded: discovery, physiology and genomics of a nitrite-oxidizing bacterium from the phylum Chloroflexi.</title>
        <authorList>
            <person name="Sorokin D.Y."/>
            <person name="Lucker S."/>
            <person name="Vejmelkova D."/>
            <person name="Kostrikina N.A."/>
            <person name="Kleerebezem R."/>
            <person name="Rijpstra W.I."/>
            <person name="Damste J.S."/>
            <person name="Le Paslier D."/>
            <person name="Muyzer G."/>
            <person name="Wagner M."/>
            <person name="van Loosdrecht M.C."/>
            <person name="Daims H."/>
        </authorList>
    </citation>
    <scope>NUCLEOTIDE SEQUENCE [LARGE SCALE GENOMIC DNA]</scope>
    <source>
        <strain evidence="3">none</strain>
    </source>
</reference>
<keyword evidence="3" id="KW-1185">Reference proteome</keyword>
<organism evidence="2 3">
    <name type="scientific">Nitrolancea hollandica Lb</name>
    <dbReference type="NCBI Taxonomy" id="1129897"/>
    <lineage>
        <taxon>Bacteria</taxon>
        <taxon>Pseudomonadati</taxon>
        <taxon>Thermomicrobiota</taxon>
        <taxon>Thermomicrobia</taxon>
        <taxon>Sphaerobacterales</taxon>
        <taxon>Sphaerobacterineae</taxon>
        <taxon>Sphaerobacteraceae</taxon>
        <taxon>Nitrolancea</taxon>
    </lineage>
</organism>
<dbReference type="RefSeq" id="WP_008479742.1">
    <property type="nucleotide sequence ID" value="NZ_CAGS01000384.1"/>
</dbReference>
<dbReference type="Proteomes" id="UP000004221">
    <property type="component" value="Unassembled WGS sequence"/>
</dbReference>
<proteinExistence type="predicted"/>
<accession>I4EK76</accession>
<feature type="region of interest" description="Disordered" evidence="1">
    <location>
        <begin position="121"/>
        <end position="140"/>
    </location>
</feature>
<protein>
    <submittedName>
        <fullName evidence="2">Uncharacterized protein</fullName>
    </submittedName>
</protein>
<gene>
    <name evidence="2" type="ORF">NITHO_4440009</name>
</gene>
<evidence type="ECO:0000313" key="2">
    <source>
        <dbReference type="EMBL" id="CCF85088.1"/>
    </source>
</evidence>